<dbReference type="EMBL" id="PNIM01000008">
    <property type="protein sequence ID" value="PMB75674.1"/>
    <property type="molecule type" value="Genomic_DNA"/>
</dbReference>
<proteinExistence type="inferred from homology"/>
<dbReference type="Proteomes" id="UP000886076">
    <property type="component" value="Unassembled WGS sequence"/>
</dbReference>
<name>A0A2J6N2V5_9CREN</name>
<feature type="transmembrane region" description="Helical" evidence="7">
    <location>
        <begin position="40"/>
        <end position="61"/>
    </location>
</feature>
<feature type="transmembrane region" description="Helical" evidence="7">
    <location>
        <begin position="412"/>
        <end position="439"/>
    </location>
</feature>
<dbReference type="AlphaFoldDB" id="A0A2J6N2V5"/>
<dbReference type="PANTHER" id="PTHR42751:SF3">
    <property type="entry name" value="SODIUM_GLUTAMATE SYMPORTER"/>
    <property type="match status" value="1"/>
</dbReference>
<reference evidence="9" key="2">
    <citation type="journal article" date="2020" name="mSystems">
        <title>Genome- and Community-Level Interaction Insights into Carbon Utilization and Element Cycling Functions of Hydrothermarchaeota in Hydrothermal Sediment.</title>
        <authorList>
            <person name="Zhou Z."/>
            <person name="Liu Y."/>
            <person name="Xu W."/>
            <person name="Pan J."/>
            <person name="Luo Z.H."/>
            <person name="Li M."/>
        </authorList>
    </citation>
    <scope>NUCLEOTIDE SEQUENCE [LARGE SCALE GENOMIC DNA]</scope>
    <source>
        <strain evidence="9">SpSt-1261</strain>
    </source>
</reference>
<evidence type="ECO:0000256" key="6">
    <source>
        <dbReference type="ARBA" id="ARBA00023136"/>
    </source>
</evidence>
<gene>
    <name evidence="10" type="ORF">C0188_02115</name>
    <name evidence="9" type="ORF">ENO39_03105</name>
</gene>
<keyword evidence="3" id="KW-0813">Transport</keyword>
<dbReference type="GO" id="GO:0016020">
    <property type="term" value="C:membrane"/>
    <property type="evidence" value="ECO:0007669"/>
    <property type="project" value="UniProtKB-SubCell"/>
</dbReference>
<dbReference type="InterPro" id="IPR006153">
    <property type="entry name" value="Cation/H_exchanger_TM"/>
</dbReference>
<feature type="transmembrane region" description="Helical" evidence="7">
    <location>
        <begin position="98"/>
        <end position="122"/>
    </location>
</feature>
<reference evidence="10 11" key="1">
    <citation type="submission" date="2018-01" db="EMBL/GenBank/DDBJ databases">
        <title>Metagenomic assembled genomes from two thermal pools in the Uzon Caldera, Kamchatka, Russia.</title>
        <authorList>
            <person name="Wilkins L."/>
            <person name="Ettinger C."/>
        </authorList>
    </citation>
    <scope>NUCLEOTIDE SEQUENCE [LARGE SCALE GENOMIC DNA]</scope>
    <source>
        <strain evidence="10">ZAV-06</strain>
    </source>
</reference>
<dbReference type="Gene3D" id="1.20.1530.20">
    <property type="match status" value="1"/>
</dbReference>
<feature type="transmembrane region" description="Helical" evidence="7">
    <location>
        <begin position="305"/>
        <end position="329"/>
    </location>
</feature>
<evidence type="ECO:0000256" key="4">
    <source>
        <dbReference type="ARBA" id="ARBA00022692"/>
    </source>
</evidence>
<feature type="transmembrane region" description="Helical" evidence="7">
    <location>
        <begin position="172"/>
        <end position="192"/>
    </location>
</feature>
<dbReference type="GO" id="GO:1902600">
    <property type="term" value="P:proton transmembrane transport"/>
    <property type="evidence" value="ECO:0007669"/>
    <property type="project" value="InterPro"/>
</dbReference>
<feature type="transmembrane region" description="Helical" evidence="7">
    <location>
        <begin position="362"/>
        <end position="383"/>
    </location>
</feature>
<evidence type="ECO:0000313" key="11">
    <source>
        <dbReference type="Proteomes" id="UP000237153"/>
    </source>
</evidence>
<evidence type="ECO:0000313" key="9">
    <source>
        <dbReference type="EMBL" id="HEW64026.1"/>
    </source>
</evidence>
<keyword evidence="6 7" id="KW-0472">Membrane</keyword>
<keyword evidence="5 7" id="KW-1133">Transmembrane helix</keyword>
<dbReference type="Pfam" id="PF00999">
    <property type="entry name" value="Na_H_Exchanger"/>
    <property type="match status" value="1"/>
</dbReference>
<evidence type="ECO:0000256" key="1">
    <source>
        <dbReference type="ARBA" id="ARBA00004141"/>
    </source>
</evidence>
<dbReference type="Proteomes" id="UP000237153">
    <property type="component" value="Unassembled WGS sequence"/>
</dbReference>
<keyword evidence="4 7" id="KW-0812">Transmembrane</keyword>
<feature type="transmembrane region" description="Helical" evidence="7">
    <location>
        <begin position="536"/>
        <end position="557"/>
    </location>
</feature>
<accession>A0A2J6N2V5</accession>
<feature type="transmembrane region" description="Helical" evidence="7">
    <location>
        <begin position="229"/>
        <end position="246"/>
    </location>
</feature>
<comment type="subcellular location">
    <subcellularLocation>
        <location evidence="1">Membrane</location>
        <topology evidence="1">Multi-pass membrane protein</topology>
    </subcellularLocation>
</comment>
<feature type="transmembrane region" description="Helical" evidence="7">
    <location>
        <begin position="459"/>
        <end position="485"/>
    </location>
</feature>
<protein>
    <recommendedName>
        <fullName evidence="8">Cation/H+ exchanger transmembrane domain-containing protein</fullName>
    </recommendedName>
</protein>
<evidence type="ECO:0000259" key="8">
    <source>
        <dbReference type="Pfam" id="PF00999"/>
    </source>
</evidence>
<sequence>MLILLFLYEGSLLDPLLSVLILLTVSGFIASIFQRFGFGRILGCIFGGIIIAYIALHFHISVDFSYTDALREIGLILFFFEAGSSISISGLRASFSRVVAIELVSITFIWTLSSIVSFTLGFSQIERLFTFLLLVNCSMVTFYLISSDRGRLGTKIKQIATLQFSMEDIVQFSLFSILFSFSSSNVGIISGFQLFLKIAALSLIMFASAYLILRILSSSALVQEKTNKFILSLAIALGYVSISQYFGLPPLFGAFISGLAFSSTLGAGEIADMLVGMKDIGMLFYFSSLGADIGLFNSIEVIKYGIILGMLAVPIRMIGLFIGGILGGVTPENASLISLILFPIAESGIIFADTLASSGMLASQMVGISTIAVMSTLIVSGAISSRIDTFALKLISFIPLNTRKALDGISKLYFSSIETLVGTFAILTRFVAIVLLVSYLSDMFSLIFQHINLSFSIEIIIRVIIGVLGSSLVLLAFIVTTNSMLRFISKRFNMLSNSSSGNIGRVFVYLFGGITLVIELQLLYESLSWTKEYFGIEFFGINLAFALMIIFLTLFFMTRRREAVKRNTENRKISRY</sequence>
<evidence type="ECO:0000313" key="10">
    <source>
        <dbReference type="EMBL" id="PMB75674.1"/>
    </source>
</evidence>
<dbReference type="EMBL" id="DSFH01000046">
    <property type="protein sequence ID" value="HEW64026.1"/>
    <property type="molecule type" value="Genomic_DNA"/>
</dbReference>
<dbReference type="InterPro" id="IPR038770">
    <property type="entry name" value="Na+/solute_symporter_sf"/>
</dbReference>
<evidence type="ECO:0000256" key="2">
    <source>
        <dbReference type="ARBA" id="ARBA00005551"/>
    </source>
</evidence>
<feature type="transmembrane region" description="Helical" evidence="7">
    <location>
        <begin position="12"/>
        <end position="33"/>
    </location>
</feature>
<comment type="similarity">
    <text evidence="2">Belongs to the monovalent cation:proton antiporter 2 (CPA2) transporter (TC 2.A.37) family.</text>
</comment>
<organism evidence="10 11">
    <name type="scientific">Fervidicoccus fontis</name>
    <dbReference type="NCBI Taxonomy" id="683846"/>
    <lineage>
        <taxon>Archaea</taxon>
        <taxon>Thermoproteota</taxon>
        <taxon>Thermoprotei</taxon>
        <taxon>Fervidicoccales</taxon>
        <taxon>Fervidicoccaceae</taxon>
        <taxon>Fervidicoccus</taxon>
    </lineage>
</organism>
<dbReference type="GO" id="GO:0015297">
    <property type="term" value="F:antiporter activity"/>
    <property type="evidence" value="ECO:0007669"/>
    <property type="project" value="InterPro"/>
</dbReference>
<comment type="caution">
    <text evidence="10">The sequence shown here is derived from an EMBL/GenBank/DDBJ whole genome shotgun (WGS) entry which is preliminary data.</text>
</comment>
<feature type="transmembrane region" description="Helical" evidence="7">
    <location>
        <begin position="506"/>
        <end position="524"/>
    </location>
</feature>
<feature type="transmembrane region" description="Helical" evidence="7">
    <location>
        <begin position="128"/>
        <end position="145"/>
    </location>
</feature>
<feature type="transmembrane region" description="Helical" evidence="7">
    <location>
        <begin position="282"/>
        <end position="299"/>
    </location>
</feature>
<feature type="transmembrane region" description="Helical" evidence="7">
    <location>
        <begin position="198"/>
        <end position="217"/>
    </location>
</feature>
<evidence type="ECO:0000256" key="7">
    <source>
        <dbReference type="SAM" id="Phobius"/>
    </source>
</evidence>
<feature type="transmembrane region" description="Helical" evidence="7">
    <location>
        <begin position="73"/>
        <end position="91"/>
    </location>
</feature>
<evidence type="ECO:0000256" key="5">
    <source>
        <dbReference type="ARBA" id="ARBA00022989"/>
    </source>
</evidence>
<dbReference type="PANTHER" id="PTHR42751">
    <property type="entry name" value="SODIUM/HYDROGEN EXCHANGER FAMILY/TRKA DOMAIN PROTEIN"/>
    <property type="match status" value="1"/>
</dbReference>
<evidence type="ECO:0000256" key="3">
    <source>
        <dbReference type="ARBA" id="ARBA00022448"/>
    </source>
</evidence>
<feature type="domain" description="Cation/H+ exchanger transmembrane" evidence="8">
    <location>
        <begin position="28"/>
        <end position="383"/>
    </location>
</feature>